<proteinExistence type="predicted"/>
<gene>
    <name evidence="2" type="ORF">N1851_012929</name>
</gene>
<evidence type="ECO:0000313" key="2">
    <source>
        <dbReference type="EMBL" id="KAK0147598.1"/>
    </source>
</evidence>
<feature type="compositionally biased region" description="Polar residues" evidence="1">
    <location>
        <begin position="71"/>
        <end position="92"/>
    </location>
</feature>
<comment type="caution">
    <text evidence="2">The sequence shown here is derived from an EMBL/GenBank/DDBJ whole genome shotgun (WGS) entry which is preliminary data.</text>
</comment>
<evidence type="ECO:0000256" key="1">
    <source>
        <dbReference type="SAM" id="MobiDB-lite"/>
    </source>
</evidence>
<sequence length="167" mass="18081">MGRSCGLTSGATPHQVLVQAFYDVHPSSSKTCPAGAWSIHQPLSPLCQRKGTLEHILSCCPKALGDADTADGTTRCSRPSQRSSTVPSPTATKQTISFIRAGEKPRATPKATSAQDWQLAVDLDRQLKLPQHVTKTTLRPYTVLVSEATSVVMPELTVPWEDRMAEL</sequence>
<evidence type="ECO:0000313" key="3">
    <source>
        <dbReference type="Proteomes" id="UP001174136"/>
    </source>
</evidence>
<organism evidence="2 3">
    <name type="scientific">Merluccius polli</name>
    <name type="common">Benguela hake</name>
    <name type="synonym">Merluccius cadenati</name>
    <dbReference type="NCBI Taxonomy" id="89951"/>
    <lineage>
        <taxon>Eukaryota</taxon>
        <taxon>Metazoa</taxon>
        <taxon>Chordata</taxon>
        <taxon>Craniata</taxon>
        <taxon>Vertebrata</taxon>
        <taxon>Euteleostomi</taxon>
        <taxon>Actinopterygii</taxon>
        <taxon>Neopterygii</taxon>
        <taxon>Teleostei</taxon>
        <taxon>Neoteleostei</taxon>
        <taxon>Acanthomorphata</taxon>
        <taxon>Zeiogadaria</taxon>
        <taxon>Gadariae</taxon>
        <taxon>Gadiformes</taxon>
        <taxon>Gadoidei</taxon>
        <taxon>Merlucciidae</taxon>
        <taxon>Merluccius</taxon>
    </lineage>
</organism>
<feature type="region of interest" description="Disordered" evidence="1">
    <location>
        <begin position="69"/>
        <end position="92"/>
    </location>
</feature>
<dbReference type="Proteomes" id="UP001174136">
    <property type="component" value="Unassembled WGS sequence"/>
</dbReference>
<name>A0AA47MVR5_MERPO</name>
<protein>
    <submittedName>
        <fullName evidence="2">Uncharacterized protein</fullName>
    </submittedName>
</protein>
<accession>A0AA47MVR5</accession>
<reference evidence="2" key="1">
    <citation type="journal article" date="2023" name="Front. Mar. Sci.">
        <title>A new Merluccius polli reference genome to investigate the effects of global change in West African waters.</title>
        <authorList>
            <person name="Mateo J.L."/>
            <person name="Blanco-Fernandez C."/>
            <person name="Garcia-Vazquez E."/>
            <person name="Machado-Schiaffino G."/>
        </authorList>
    </citation>
    <scope>NUCLEOTIDE SEQUENCE</scope>
    <source>
        <strain evidence="2">C29</strain>
        <tissue evidence="2">Fin</tissue>
    </source>
</reference>
<keyword evidence="3" id="KW-1185">Reference proteome</keyword>
<dbReference type="EMBL" id="JAOPHQ010002293">
    <property type="protein sequence ID" value="KAK0147598.1"/>
    <property type="molecule type" value="Genomic_DNA"/>
</dbReference>
<dbReference type="AlphaFoldDB" id="A0AA47MVR5"/>